<evidence type="ECO:0000313" key="4">
    <source>
        <dbReference type="EMBL" id="QDU43686.1"/>
    </source>
</evidence>
<organism evidence="4 5">
    <name type="scientific">Symmachiella dynata</name>
    <dbReference type="NCBI Taxonomy" id="2527995"/>
    <lineage>
        <taxon>Bacteria</taxon>
        <taxon>Pseudomonadati</taxon>
        <taxon>Planctomycetota</taxon>
        <taxon>Planctomycetia</taxon>
        <taxon>Planctomycetales</taxon>
        <taxon>Planctomycetaceae</taxon>
        <taxon>Symmachiella</taxon>
    </lineage>
</organism>
<reference evidence="4 5" key="1">
    <citation type="submission" date="2019-02" db="EMBL/GenBank/DDBJ databases">
        <title>Deep-cultivation of Planctomycetes and their phenomic and genomic characterization uncovers novel biology.</title>
        <authorList>
            <person name="Wiegand S."/>
            <person name="Jogler M."/>
            <person name="Boedeker C."/>
            <person name="Pinto D."/>
            <person name="Vollmers J."/>
            <person name="Rivas-Marin E."/>
            <person name="Kohn T."/>
            <person name="Peeters S.H."/>
            <person name="Heuer A."/>
            <person name="Rast P."/>
            <person name="Oberbeckmann S."/>
            <person name="Bunk B."/>
            <person name="Jeske O."/>
            <person name="Meyerdierks A."/>
            <person name="Storesund J.E."/>
            <person name="Kallscheuer N."/>
            <person name="Luecker S."/>
            <person name="Lage O.M."/>
            <person name="Pohl T."/>
            <person name="Merkel B.J."/>
            <person name="Hornburger P."/>
            <person name="Mueller R.-W."/>
            <person name="Bruemmer F."/>
            <person name="Labrenz M."/>
            <person name="Spormann A.M."/>
            <person name="Op den Camp H."/>
            <person name="Overmann J."/>
            <person name="Amann R."/>
            <person name="Jetten M.S.M."/>
            <person name="Mascher T."/>
            <person name="Medema M.H."/>
            <person name="Devos D.P."/>
            <person name="Kaster A.-K."/>
            <person name="Ovreas L."/>
            <person name="Rohde M."/>
            <person name="Galperin M.Y."/>
            <person name="Jogler C."/>
        </authorList>
    </citation>
    <scope>NUCLEOTIDE SEQUENCE [LARGE SCALE GENOMIC DNA]</scope>
    <source>
        <strain evidence="4 5">Mal52</strain>
    </source>
</reference>
<dbReference type="Proteomes" id="UP000319383">
    <property type="component" value="Chromosome"/>
</dbReference>
<dbReference type="EMBL" id="CP036276">
    <property type="protein sequence ID" value="QDU43686.1"/>
    <property type="molecule type" value="Genomic_DNA"/>
</dbReference>
<sequence length="312" mass="34011">MSHHPAVEIHGLAHRYGDHAALSDVSFSVAEREIFGLLGPNGGGKTTLFRLLSTLLPIQTGTVNILGADVATRQSEVRTQIGVVFQSPSLDRMLTVSENLKHQGHLYGLRGSELRQRIELLLERLGIANRARDRIASLSGGLQRRVEIAKGLLHRPRLLLLDEPSTGLDPGARDDLWRYLRDLRDSDGVTAVVTTHLMEEAEHCDRLAILDEGRLVATGPPAELRAHVGGDCITITSAVPAALAETITARFDLDATVVGGNVRIERSGGHELVRELVEAFPAEINTITLGKPTLQDAFIHLTGHQFWAKEEA</sequence>
<dbReference type="PANTHER" id="PTHR43582">
    <property type="entry name" value="LINEARMYCIN RESISTANCE ATP-BINDING PROTEIN LNRL"/>
    <property type="match status" value="1"/>
</dbReference>
<evidence type="ECO:0000256" key="1">
    <source>
        <dbReference type="ARBA" id="ARBA00022741"/>
    </source>
</evidence>
<dbReference type="InterPro" id="IPR027417">
    <property type="entry name" value="P-loop_NTPase"/>
</dbReference>
<feature type="domain" description="ABC transporter" evidence="3">
    <location>
        <begin position="7"/>
        <end position="237"/>
    </location>
</feature>
<accession>A0A517ZMI9</accession>
<dbReference type="KEGG" id="sdyn:Mal52_21620"/>
<proteinExistence type="predicted"/>
<evidence type="ECO:0000256" key="2">
    <source>
        <dbReference type="ARBA" id="ARBA00022840"/>
    </source>
</evidence>
<dbReference type="InterPro" id="IPR003439">
    <property type="entry name" value="ABC_transporter-like_ATP-bd"/>
</dbReference>
<dbReference type="GO" id="GO:0016887">
    <property type="term" value="F:ATP hydrolysis activity"/>
    <property type="evidence" value="ECO:0007669"/>
    <property type="project" value="InterPro"/>
</dbReference>
<keyword evidence="5" id="KW-1185">Reference proteome</keyword>
<dbReference type="GO" id="GO:0005524">
    <property type="term" value="F:ATP binding"/>
    <property type="evidence" value="ECO:0007669"/>
    <property type="project" value="UniProtKB-KW"/>
</dbReference>
<dbReference type="Pfam" id="PF00005">
    <property type="entry name" value="ABC_tran"/>
    <property type="match status" value="1"/>
</dbReference>
<dbReference type="SMART" id="SM00382">
    <property type="entry name" value="AAA"/>
    <property type="match status" value="1"/>
</dbReference>
<dbReference type="InterPro" id="IPR003593">
    <property type="entry name" value="AAA+_ATPase"/>
</dbReference>
<protein>
    <submittedName>
        <fullName evidence="4">Daunorubicin/doxorubicin resistance ATP-binding protein DrrA</fullName>
        <ecNumber evidence="4">3.6.3.-</ecNumber>
    </submittedName>
</protein>
<name>A0A517ZMI9_9PLAN</name>
<dbReference type="PROSITE" id="PS50893">
    <property type="entry name" value="ABC_TRANSPORTER_2"/>
    <property type="match status" value="1"/>
</dbReference>
<dbReference type="EC" id="3.6.3.-" evidence="4"/>
<dbReference type="PANTHER" id="PTHR43582:SF5">
    <property type="entry name" value="ABC TRANSPORTER"/>
    <property type="match status" value="1"/>
</dbReference>
<dbReference type="SUPFAM" id="SSF52540">
    <property type="entry name" value="P-loop containing nucleoside triphosphate hydrolases"/>
    <property type="match status" value="1"/>
</dbReference>
<dbReference type="AlphaFoldDB" id="A0A517ZMI9"/>
<evidence type="ECO:0000313" key="5">
    <source>
        <dbReference type="Proteomes" id="UP000319383"/>
    </source>
</evidence>
<dbReference type="RefSeq" id="WP_145375921.1">
    <property type="nucleotide sequence ID" value="NZ_CP036276.1"/>
</dbReference>
<keyword evidence="1" id="KW-0547">Nucleotide-binding</keyword>
<gene>
    <name evidence="4" type="primary">drrA</name>
    <name evidence="4" type="ORF">Mal52_21620</name>
</gene>
<evidence type="ECO:0000259" key="3">
    <source>
        <dbReference type="PROSITE" id="PS50893"/>
    </source>
</evidence>
<dbReference type="Gene3D" id="3.40.50.300">
    <property type="entry name" value="P-loop containing nucleotide triphosphate hydrolases"/>
    <property type="match status" value="1"/>
</dbReference>
<keyword evidence="4" id="KW-0378">Hydrolase</keyword>
<keyword evidence="2 4" id="KW-0067">ATP-binding</keyword>